<dbReference type="GO" id="GO:0070681">
    <property type="term" value="P:glutaminyl-tRNAGln biosynthesis via transamidation"/>
    <property type="evidence" value="ECO:0007669"/>
    <property type="project" value="TreeGrafter"/>
</dbReference>
<keyword evidence="1" id="KW-0436">Ligase</keyword>
<comment type="catalytic activity">
    <reaction evidence="1">
        <text>L-aspartyl-tRNA(Asn) + L-glutamine + ATP + H2O = L-asparaginyl-tRNA(Asn) + L-glutamate + ADP + phosphate + 2 H(+)</text>
        <dbReference type="Rhea" id="RHEA:14513"/>
        <dbReference type="Rhea" id="RHEA-COMP:9674"/>
        <dbReference type="Rhea" id="RHEA-COMP:9677"/>
        <dbReference type="ChEBI" id="CHEBI:15377"/>
        <dbReference type="ChEBI" id="CHEBI:15378"/>
        <dbReference type="ChEBI" id="CHEBI:29985"/>
        <dbReference type="ChEBI" id="CHEBI:30616"/>
        <dbReference type="ChEBI" id="CHEBI:43474"/>
        <dbReference type="ChEBI" id="CHEBI:58359"/>
        <dbReference type="ChEBI" id="CHEBI:78515"/>
        <dbReference type="ChEBI" id="CHEBI:78516"/>
        <dbReference type="ChEBI" id="CHEBI:456216"/>
    </reaction>
</comment>
<dbReference type="GO" id="GO:0005524">
    <property type="term" value="F:ATP binding"/>
    <property type="evidence" value="ECO:0007669"/>
    <property type="project" value="UniProtKB-KW"/>
</dbReference>
<protein>
    <recommendedName>
        <fullName evidence="1">Aspartyl/glutamyl-tRNA(Asn/Gln) amidotransferase subunit C</fullName>
        <shortName evidence="1">Asp/Glu-ADT subunit C</shortName>
        <ecNumber evidence="1">6.3.5.-</ecNumber>
    </recommendedName>
</protein>
<dbReference type="GO" id="GO:0050567">
    <property type="term" value="F:glutaminyl-tRNA synthase (glutamine-hydrolyzing) activity"/>
    <property type="evidence" value="ECO:0007669"/>
    <property type="project" value="UniProtKB-UniRule"/>
</dbReference>
<dbReference type="GO" id="GO:0006412">
    <property type="term" value="P:translation"/>
    <property type="evidence" value="ECO:0007669"/>
    <property type="project" value="UniProtKB-UniRule"/>
</dbReference>
<reference evidence="2" key="2">
    <citation type="journal article" date="2021" name="PeerJ">
        <title>Extensive microbial diversity within the chicken gut microbiome revealed by metagenomics and culture.</title>
        <authorList>
            <person name="Gilroy R."/>
            <person name="Ravi A."/>
            <person name="Getino M."/>
            <person name="Pursley I."/>
            <person name="Horton D.L."/>
            <person name="Alikhan N.F."/>
            <person name="Baker D."/>
            <person name="Gharbi K."/>
            <person name="Hall N."/>
            <person name="Watson M."/>
            <person name="Adriaenssens E.M."/>
            <person name="Foster-Nyarko E."/>
            <person name="Jarju S."/>
            <person name="Secka A."/>
            <person name="Antonio M."/>
            <person name="Oren A."/>
            <person name="Chaudhuri R.R."/>
            <person name="La Ragione R."/>
            <person name="Hildebrand F."/>
            <person name="Pallen M.J."/>
        </authorList>
    </citation>
    <scope>NUCLEOTIDE SEQUENCE</scope>
    <source>
        <strain evidence="2">CHK136-897</strain>
    </source>
</reference>
<sequence length="97" mass="10884">MAFSKQQLKKFADLIRIDVSDEKLEKMNIDSVIEWLDKLQKIDTTGVEPMLNPAEHKLPESPDVVTDGNIRDAILANDPDKAGVSRGYFAVPKVMDE</sequence>
<dbReference type="Proteomes" id="UP000824142">
    <property type="component" value="Unassembled WGS sequence"/>
</dbReference>
<dbReference type="PANTHER" id="PTHR15004">
    <property type="entry name" value="GLUTAMYL-TRNA(GLN) AMIDOTRANSFERASE SUBUNIT C, MITOCHONDRIAL"/>
    <property type="match status" value="1"/>
</dbReference>
<dbReference type="PANTHER" id="PTHR15004:SF0">
    <property type="entry name" value="GLUTAMYL-TRNA(GLN) AMIDOTRANSFERASE SUBUNIT C, MITOCHONDRIAL"/>
    <property type="match status" value="1"/>
</dbReference>
<dbReference type="InterPro" id="IPR003837">
    <property type="entry name" value="GatC"/>
</dbReference>
<evidence type="ECO:0000313" key="3">
    <source>
        <dbReference type="Proteomes" id="UP000824142"/>
    </source>
</evidence>
<dbReference type="NCBIfam" id="TIGR00135">
    <property type="entry name" value="gatC"/>
    <property type="match status" value="1"/>
</dbReference>
<keyword evidence="1" id="KW-0648">Protein biosynthesis</keyword>
<dbReference type="EMBL" id="DVNO01000014">
    <property type="protein sequence ID" value="HIU65376.1"/>
    <property type="molecule type" value="Genomic_DNA"/>
</dbReference>
<evidence type="ECO:0000313" key="2">
    <source>
        <dbReference type="EMBL" id="HIU65376.1"/>
    </source>
</evidence>
<dbReference type="AlphaFoldDB" id="A0A9D1SM79"/>
<evidence type="ECO:0000256" key="1">
    <source>
        <dbReference type="HAMAP-Rule" id="MF_00122"/>
    </source>
</evidence>
<dbReference type="Gene3D" id="1.10.20.60">
    <property type="entry name" value="Glu-tRNAGln amidotransferase C subunit, N-terminal domain"/>
    <property type="match status" value="1"/>
</dbReference>
<gene>
    <name evidence="1 2" type="primary">gatC</name>
    <name evidence="2" type="ORF">IAC63_01925</name>
</gene>
<name>A0A9D1SM79_9PROT</name>
<comment type="caution">
    <text evidence="2">The sequence shown here is derived from an EMBL/GenBank/DDBJ whole genome shotgun (WGS) entry which is preliminary data.</text>
</comment>
<reference evidence="2" key="1">
    <citation type="submission" date="2020-10" db="EMBL/GenBank/DDBJ databases">
        <authorList>
            <person name="Gilroy R."/>
        </authorList>
    </citation>
    <scope>NUCLEOTIDE SEQUENCE</scope>
    <source>
        <strain evidence="2">CHK136-897</strain>
    </source>
</reference>
<dbReference type="Pfam" id="PF02686">
    <property type="entry name" value="GatC"/>
    <property type="match status" value="1"/>
</dbReference>
<comment type="function">
    <text evidence="1">Allows the formation of correctly charged Asn-tRNA(Asn) or Gln-tRNA(Gln) through the transamidation of misacylated Asp-tRNA(Asn) or Glu-tRNA(Gln) in organisms which lack either or both of asparaginyl-tRNA or glutaminyl-tRNA synthetases. The reaction takes place in the presence of glutamine and ATP through an activated phospho-Asp-tRNA(Asn) or phospho-Glu-tRNA(Gln).</text>
</comment>
<dbReference type="HAMAP" id="MF_00122">
    <property type="entry name" value="GatC"/>
    <property type="match status" value="1"/>
</dbReference>
<dbReference type="SUPFAM" id="SSF141000">
    <property type="entry name" value="Glu-tRNAGln amidotransferase C subunit"/>
    <property type="match status" value="1"/>
</dbReference>
<dbReference type="GO" id="GO:0006450">
    <property type="term" value="P:regulation of translational fidelity"/>
    <property type="evidence" value="ECO:0007669"/>
    <property type="project" value="InterPro"/>
</dbReference>
<comment type="similarity">
    <text evidence="1">Belongs to the GatC family.</text>
</comment>
<dbReference type="InterPro" id="IPR036113">
    <property type="entry name" value="Asp/Glu-ADT_sf_sub_c"/>
</dbReference>
<keyword evidence="1" id="KW-0067">ATP-binding</keyword>
<dbReference type="EC" id="6.3.5.-" evidence="1"/>
<organism evidence="2 3">
    <name type="scientific">Candidatus Enterousia avicola</name>
    <dbReference type="NCBI Taxonomy" id="2840787"/>
    <lineage>
        <taxon>Bacteria</taxon>
        <taxon>Pseudomonadati</taxon>
        <taxon>Pseudomonadota</taxon>
        <taxon>Alphaproteobacteria</taxon>
        <taxon>Candidatus Enterousia</taxon>
    </lineage>
</organism>
<proteinExistence type="inferred from homology"/>
<comment type="subunit">
    <text evidence="1">Heterotrimer of A, B and C subunits.</text>
</comment>
<comment type="catalytic activity">
    <reaction evidence="1">
        <text>L-glutamyl-tRNA(Gln) + L-glutamine + ATP + H2O = L-glutaminyl-tRNA(Gln) + L-glutamate + ADP + phosphate + H(+)</text>
        <dbReference type="Rhea" id="RHEA:17521"/>
        <dbReference type="Rhea" id="RHEA-COMP:9681"/>
        <dbReference type="Rhea" id="RHEA-COMP:9684"/>
        <dbReference type="ChEBI" id="CHEBI:15377"/>
        <dbReference type="ChEBI" id="CHEBI:15378"/>
        <dbReference type="ChEBI" id="CHEBI:29985"/>
        <dbReference type="ChEBI" id="CHEBI:30616"/>
        <dbReference type="ChEBI" id="CHEBI:43474"/>
        <dbReference type="ChEBI" id="CHEBI:58359"/>
        <dbReference type="ChEBI" id="CHEBI:78520"/>
        <dbReference type="ChEBI" id="CHEBI:78521"/>
        <dbReference type="ChEBI" id="CHEBI:456216"/>
    </reaction>
</comment>
<accession>A0A9D1SM79</accession>
<dbReference type="GO" id="GO:0030956">
    <property type="term" value="C:glutamyl-tRNA(Gln) amidotransferase complex"/>
    <property type="evidence" value="ECO:0007669"/>
    <property type="project" value="TreeGrafter"/>
</dbReference>
<keyword evidence="1" id="KW-0547">Nucleotide-binding</keyword>